<dbReference type="Proteomes" id="UP000240912">
    <property type="component" value="Unassembled WGS sequence"/>
</dbReference>
<evidence type="ECO:0000313" key="2">
    <source>
        <dbReference type="Proteomes" id="UP000240912"/>
    </source>
</evidence>
<evidence type="ECO:0000313" key="1">
    <source>
        <dbReference type="EMBL" id="PST82738.1"/>
    </source>
</evidence>
<dbReference type="EMBL" id="PYLS01000005">
    <property type="protein sequence ID" value="PST82738.1"/>
    <property type="molecule type" value="Genomic_DNA"/>
</dbReference>
<comment type="caution">
    <text evidence="1">The sequence shown here is derived from an EMBL/GenBank/DDBJ whole genome shotgun (WGS) entry which is preliminary data.</text>
</comment>
<organism evidence="1 2">
    <name type="scientific">Pedobacter yulinensis</name>
    <dbReference type="NCBI Taxonomy" id="2126353"/>
    <lineage>
        <taxon>Bacteria</taxon>
        <taxon>Pseudomonadati</taxon>
        <taxon>Bacteroidota</taxon>
        <taxon>Sphingobacteriia</taxon>
        <taxon>Sphingobacteriales</taxon>
        <taxon>Sphingobacteriaceae</taxon>
        <taxon>Pedobacter</taxon>
    </lineage>
</organism>
<protein>
    <submittedName>
        <fullName evidence="1">Uncharacterized protein</fullName>
    </submittedName>
</protein>
<dbReference type="InterPro" id="IPR008928">
    <property type="entry name" value="6-hairpin_glycosidase_sf"/>
</dbReference>
<dbReference type="SUPFAM" id="SSF48208">
    <property type="entry name" value="Six-hairpin glycosidases"/>
    <property type="match status" value="1"/>
</dbReference>
<reference evidence="1 2" key="1">
    <citation type="submission" date="2018-03" db="EMBL/GenBank/DDBJ databases">
        <authorList>
            <person name="Keele B.F."/>
        </authorList>
    </citation>
    <scope>NUCLEOTIDE SEQUENCE [LARGE SCALE GENOMIC DNA]</scope>
    <source>
        <strain evidence="1 2">YL28-9</strain>
    </source>
</reference>
<proteinExistence type="predicted"/>
<name>A0A2T3HJU7_9SPHI</name>
<dbReference type="RefSeq" id="WP_107214999.1">
    <property type="nucleotide sequence ID" value="NZ_KZ686269.1"/>
</dbReference>
<dbReference type="OrthoDB" id="7520791at2"/>
<dbReference type="GO" id="GO:0005975">
    <property type="term" value="P:carbohydrate metabolic process"/>
    <property type="evidence" value="ECO:0007669"/>
    <property type="project" value="InterPro"/>
</dbReference>
<gene>
    <name evidence="1" type="ORF">C7T94_08790</name>
</gene>
<sequence length="733" mass="82648">MDPVSSFTATAIDALESAKPILEKSHAAFQFRIYLADDSLWLTSGQGKTGNMAFRLAFSGGSTFALEEQKEEGGELRFRLISSSGEFEVTVLFPVPQDAIFHYTTTFKPALPMLVPFWPKDMLPLGGSGKPQQAGKVHADQVGTRSGVIYLSMTRPKAGSVFYFQNLTALGAYCEATKTAAAGLVGGKWPELGFSLPLTTEEPLPANEKFVISDAFVRLSPDIPASDIEITTGYLNNLAALYPLLPKPEVKYHEWRDIAEKGLEGLANHKGCWMFADGHPYLNAYLSDYKNPPEIMVQLAVLLPLLEFCAWRGEQHSIAAELRDGLPRFYDEELGTVVRWLPALEDNLDKSEEQKQERVMDSWYLYHPLMNLTRLADRGDKEARKLLAKSVDYAIKVARHFNYEWPVFYRMDTFEVIKAETEPGMGGEKDVPGSFAKLMLEVWQFTGEDRFLAEAKKSVKRLKGLGFDLFYQANNTAFSAVALLRLYKQTKDEWYLDMSYVCIASILKNVQLWDCDYGYGKYFPSYFSIFPLRDAPYAAAYEEQEVYSTLHGYLQESADVEILPSVRLLVAELVRYAITRMPFYFPPMLPQEMFSDTVKTGEIDPNLWIPLEDIQDGWNKSGEVGQEVYGACISFGIVPRQYFKSPKGDYTVFIDYPVADVRFGKNNAFSLRALGEERGTCRLIVFFKDKGARKALAMASNGRGKAQPLEPTLAEGSRLEYQIQGDSKFKMSW</sequence>
<dbReference type="AlphaFoldDB" id="A0A2T3HJU7"/>
<accession>A0A2T3HJU7</accession>
<keyword evidence="2" id="KW-1185">Reference proteome</keyword>